<gene>
    <name evidence="4" type="ORF">KP77_13570</name>
</gene>
<protein>
    <recommendedName>
        <fullName evidence="3">B12-binding domain-containing protein</fullName>
    </recommendedName>
</protein>
<dbReference type="PATRIC" id="fig|135826.4.peg.1353"/>
<evidence type="ECO:0000256" key="2">
    <source>
        <dbReference type="ARBA" id="ARBA00023285"/>
    </source>
</evidence>
<dbReference type="GO" id="GO:0046872">
    <property type="term" value="F:metal ion binding"/>
    <property type="evidence" value="ECO:0007669"/>
    <property type="project" value="UniProtKB-KW"/>
</dbReference>
<dbReference type="RefSeq" id="WP_041121975.1">
    <property type="nucleotide sequence ID" value="NZ_JXRQ01000016.1"/>
</dbReference>
<evidence type="ECO:0000313" key="5">
    <source>
        <dbReference type="Proteomes" id="UP000031950"/>
    </source>
</evidence>
<dbReference type="InterPro" id="IPR006158">
    <property type="entry name" value="Cobalamin-bd"/>
</dbReference>
<keyword evidence="1" id="KW-0479">Metal-binding</keyword>
<dbReference type="Pfam" id="PF02310">
    <property type="entry name" value="B12-binding"/>
    <property type="match status" value="1"/>
</dbReference>
<dbReference type="Gene3D" id="1.10.1240.10">
    <property type="entry name" value="Methionine synthase domain"/>
    <property type="match status" value="1"/>
</dbReference>
<dbReference type="PANTHER" id="PTHR45833:SF1">
    <property type="entry name" value="METHIONINE SYNTHASE"/>
    <property type="match status" value="1"/>
</dbReference>
<accession>A0A0C2VPA7</accession>
<feature type="domain" description="B12-binding" evidence="3">
    <location>
        <begin position="92"/>
        <end position="219"/>
    </location>
</feature>
<dbReference type="OrthoDB" id="5756833at2"/>
<dbReference type="SUPFAM" id="SSF47644">
    <property type="entry name" value="Methionine synthase domain"/>
    <property type="match status" value="1"/>
</dbReference>
<dbReference type="EMBL" id="JXRQ01000016">
    <property type="protein sequence ID" value="KIL50737.1"/>
    <property type="molecule type" value="Genomic_DNA"/>
</dbReference>
<dbReference type="Proteomes" id="UP000031950">
    <property type="component" value="Unassembled WGS sequence"/>
</dbReference>
<name>A0A0C2VPA7_9BACL</name>
<dbReference type="AlphaFoldDB" id="A0A0C2VPA7"/>
<dbReference type="InterPro" id="IPR003759">
    <property type="entry name" value="Cbl-bd_cap"/>
</dbReference>
<dbReference type="Gene3D" id="3.40.50.280">
    <property type="entry name" value="Cobalamin-binding domain"/>
    <property type="match status" value="1"/>
</dbReference>
<sequence length="219" mass="24909">METVKNFTDVLLDGDQDKAWEVVMNEVDKGTSTEDIFYGLLTPAMVEIGQKWQENEISVADEHLATTTCDFTLARYKHEVLLPRIQKKPQDQGRALFFCVEKEEHDLGIRMIAQIFEENGYKVRLMGANLPVEFVLTMAVNWEPDVIGMSASMLKQGERVPSYIQRLMERFEQTELLIGGRFLSLPDQLLDKADDSKMTIIQEGSELSAWMAARVEGGK</sequence>
<evidence type="ECO:0000259" key="3">
    <source>
        <dbReference type="PROSITE" id="PS51332"/>
    </source>
</evidence>
<proteinExistence type="predicted"/>
<reference evidence="4 5" key="1">
    <citation type="submission" date="2015-01" db="EMBL/GenBank/DDBJ databases">
        <title>Genome sequence of Jeotgalibacillus alimentarius.</title>
        <authorList>
            <person name="Goh K.M."/>
            <person name="Chan K.-G."/>
            <person name="Yaakop A.S."/>
            <person name="Ee R."/>
            <person name="Gan H.M."/>
            <person name="Chan C.S."/>
        </authorList>
    </citation>
    <scope>NUCLEOTIDE SEQUENCE [LARGE SCALE GENOMIC DNA]</scope>
    <source>
        <strain evidence="4 5">YKJ-13</strain>
    </source>
</reference>
<evidence type="ECO:0000256" key="1">
    <source>
        <dbReference type="ARBA" id="ARBA00022723"/>
    </source>
</evidence>
<evidence type="ECO:0000313" key="4">
    <source>
        <dbReference type="EMBL" id="KIL50737.1"/>
    </source>
</evidence>
<comment type="caution">
    <text evidence="4">The sequence shown here is derived from an EMBL/GenBank/DDBJ whole genome shotgun (WGS) entry which is preliminary data.</text>
</comment>
<dbReference type="GO" id="GO:0008705">
    <property type="term" value="F:methionine synthase activity"/>
    <property type="evidence" value="ECO:0007669"/>
    <property type="project" value="TreeGrafter"/>
</dbReference>
<dbReference type="PROSITE" id="PS51332">
    <property type="entry name" value="B12_BINDING"/>
    <property type="match status" value="1"/>
</dbReference>
<dbReference type="InterPro" id="IPR036594">
    <property type="entry name" value="Meth_synthase_dom"/>
</dbReference>
<dbReference type="InterPro" id="IPR036724">
    <property type="entry name" value="Cobalamin-bd_sf"/>
</dbReference>
<dbReference type="InterPro" id="IPR050554">
    <property type="entry name" value="Met_Synthase/Corrinoid"/>
</dbReference>
<dbReference type="PANTHER" id="PTHR45833">
    <property type="entry name" value="METHIONINE SYNTHASE"/>
    <property type="match status" value="1"/>
</dbReference>
<dbReference type="Pfam" id="PF02607">
    <property type="entry name" value="B12-binding_2"/>
    <property type="match status" value="1"/>
</dbReference>
<dbReference type="SUPFAM" id="SSF52242">
    <property type="entry name" value="Cobalamin (vitamin B12)-binding domain"/>
    <property type="match status" value="1"/>
</dbReference>
<keyword evidence="2" id="KW-0170">Cobalt</keyword>
<organism evidence="4 5">
    <name type="scientific">Jeotgalibacillus alimentarius</name>
    <dbReference type="NCBI Taxonomy" id="135826"/>
    <lineage>
        <taxon>Bacteria</taxon>
        <taxon>Bacillati</taxon>
        <taxon>Bacillota</taxon>
        <taxon>Bacilli</taxon>
        <taxon>Bacillales</taxon>
        <taxon>Caryophanaceae</taxon>
        <taxon>Jeotgalibacillus</taxon>
    </lineage>
</organism>
<dbReference type="STRING" id="135826.KP77_13570"/>
<dbReference type="GO" id="GO:0050667">
    <property type="term" value="P:homocysteine metabolic process"/>
    <property type="evidence" value="ECO:0007669"/>
    <property type="project" value="TreeGrafter"/>
</dbReference>
<dbReference type="GO" id="GO:0005829">
    <property type="term" value="C:cytosol"/>
    <property type="evidence" value="ECO:0007669"/>
    <property type="project" value="TreeGrafter"/>
</dbReference>
<dbReference type="GO" id="GO:0046653">
    <property type="term" value="P:tetrahydrofolate metabolic process"/>
    <property type="evidence" value="ECO:0007669"/>
    <property type="project" value="TreeGrafter"/>
</dbReference>
<dbReference type="GO" id="GO:0031419">
    <property type="term" value="F:cobalamin binding"/>
    <property type="evidence" value="ECO:0007669"/>
    <property type="project" value="InterPro"/>
</dbReference>
<keyword evidence="5" id="KW-1185">Reference proteome</keyword>